<comment type="caution">
    <text evidence="2">The sequence shown here is derived from an EMBL/GenBank/DDBJ whole genome shotgun (WGS) entry which is preliminary data.</text>
</comment>
<dbReference type="Pfam" id="PF03168">
    <property type="entry name" value="LEA_2"/>
    <property type="match status" value="1"/>
</dbReference>
<gene>
    <name evidence="2" type="ORF">ACFOWD_07940</name>
</gene>
<evidence type="ECO:0000259" key="1">
    <source>
        <dbReference type="Pfam" id="PF03168"/>
    </source>
</evidence>
<dbReference type="Proteomes" id="UP001595826">
    <property type="component" value="Unassembled WGS sequence"/>
</dbReference>
<dbReference type="RefSeq" id="WP_377409553.1">
    <property type="nucleotide sequence ID" value="NZ_JBHSCY010000001.1"/>
</dbReference>
<reference evidence="3" key="1">
    <citation type="journal article" date="2019" name="Int. J. Syst. Evol. Microbiol.">
        <title>The Global Catalogue of Microorganisms (GCM) 10K type strain sequencing project: providing services to taxonomists for standard genome sequencing and annotation.</title>
        <authorList>
            <consortium name="The Broad Institute Genomics Platform"/>
            <consortium name="The Broad Institute Genome Sequencing Center for Infectious Disease"/>
            <person name="Wu L."/>
            <person name="Ma J."/>
        </authorList>
    </citation>
    <scope>NUCLEOTIDE SEQUENCE [LARGE SCALE GENOMIC DNA]</scope>
    <source>
        <strain evidence="3">CECT 8655</strain>
    </source>
</reference>
<organism evidence="2 3">
    <name type="scientific">Polaribacter marinivivus</name>
    <dbReference type="NCBI Taxonomy" id="1524260"/>
    <lineage>
        <taxon>Bacteria</taxon>
        <taxon>Pseudomonadati</taxon>
        <taxon>Bacteroidota</taxon>
        <taxon>Flavobacteriia</taxon>
        <taxon>Flavobacteriales</taxon>
        <taxon>Flavobacteriaceae</taxon>
    </lineage>
</organism>
<evidence type="ECO:0000313" key="3">
    <source>
        <dbReference type="Proteomes" id="UP001595826"/>
    </source>
</evidence>
<dbReference type="InterPro" id="IPR004864">
    <property type="entry name" value="LEA_2"/>
</dbReference>
<protein>
    <submittedName>
        <fullName evidence="2">LEA type 2 family protein</fullName>
    </submittedName>
</protein>
<sequence>MKHNLYLLILLFILIGCSVTKQPVFIKVDNIKITSISSDTIRLKAEAFFENPNDVGGKISTDEIKVLANGIEVAQVSSEDFKVPAKKAFAIPLQAKVPIKKLLSTNKNGVLGGLLNSFLTKKVTVRLKGNLEYVVFGFKKEFLVDKTKEVKIKF</sequence>
<accession>A0ABV8RC36</accession>
<evidence type="ECO:0000313" key="2">
    <source>
        <dbReference type="EMBL" id="MFC4268834.1"/>
    </source>
</evidence>
<name>A0ABV8RC36_9FLAO</name>
<feature type="domain" description="Late embryogenesis abundant protein LEA-2 subgroup" evidence="1">
    <location>
        <begin position="50"/>
        <end position="138"/>
    </location>
</feature>
<dbReference type="EMBL" id="JBHSCY010000001">
    <property type="protein sequence ID" value="MFC4268834.1"/>
    <property type="molecule type" value="Genomic_DNA"/>
</dbReference>
<keyword evidence="3" id="KW-1185">Reference proteome</keyword>
<dbReference type="Gene3D" id="2.60.40.1820">
    <property type="match status" value="1"/>
</dbReference>
<dbReference type="SUPFAM" id="SSF117070">
    <property type="entry name" value="LEA14-like"/>
    <property type="match status" value="1"/>
</dbReference>
<dbReference type="PROSITE" id="PS51257">
    <property type="entry name" value="PROKAR_LIPOPROTEIN"/>
    <property type="match status" value="1"/>
</dbReference>
<proteinExistence type="predicted"/>